<comment type="pathway">
    <text evidence="2">Phospholipid metabolism; phosphatidylglycerol biosynthesis; phosphatidylglycerol from CDP-diacylglycerol: step 1/2.</text>
</comment>
<keyword evidence="12" id="KW-0594">Phospholipid biosynthesis</keyword>
<gene>
    <name evidence="18" type="ORF">TST_0975</name>
</gene>
<evidence type="ECO:0000256" key="1">
    <source>
        <dbReference type="ARBA" id="ARBA00004141"/>
    </source>
</evidence>
<feature type="transmembrane region" description="Helical" evidence="17">
    <location>
        <begin position="36"/>
        <end position="58"/>
    </location>
</feature>
<dbReference type="PANTHER" id="PTHR14269:SF62">
    <property type="entry name" value="CDP-DIACYLGLYCEROL--GLYCEROL-3-PHOSPHATE 3-PHOSPHATIDYLTRANSFERASE 1, CHLOROPLASTIC"/>
    <property type="match status" value="1"/>
</dbReference>
<protein>
    <recommendedName>
        <fullName evidence="5 15">CDP-diacylglycerol--glycerol-3-phosphate 3-phosphatidyltransferase</fullName>
        <ecNumber evidence="4 15">2.7.8.5</ecNumber>
    </recommendedName>
</protein>
<keyword evidence="9 17" id="KW-1133">Transmembrane helix</keyword>
<evidence type="ECO:0000313" key="18">
    <source>
        <dbReference type="EMBL" id="BAT71773.1"/>
    </source>
</evidence>
<organism evidence="18 19">
    <name type="scientific">Thermosulfidibacter takaii (strain DSM 17441 / JCM 13301 / NBRC 103674 / ABI70S6)</name>
    <dbReference type="NCBI Taxonomy" id="1298851"/>
    <lineage>
        <taxon>Bacteria</taxon>
        <taxon>Pseudomonadati</taxon>
        <taxon>Thermosulfidibacterota</taxon>
        <taxon>Thermosulfidibacteria</taxon>
        <taxon>Thermosulfidibacterales</taxon>
        <taxon>Thermosulfidibacteraceae</taxon>
    </lineage>
</organism>
<dbReference type="RefSeq" id="WP_068549769.1">
    <property type="nucleotide sequence ID" value="NZ_AP013035.1"/>
</dbReference>
<evidence type="ECO:0000256" key="8">
    <source>
        <dbReference type="ARBA" id="ARBA00022692"/>
    </source>
</evidence>
<evidence type="ECO:0000256" key="9">
    <source>
        <dbReference type="ARBA" id="ARBA00022989"/>
    </source>
</evidence>
<dbReference type="InterPro" id="IPR004570">
    <property type="entry name" value="Phosphatidylglycerol_P_synth"/>
</dbReference>
<dbReference type="OrthoDB" id="9796672at2"/>
<comment type="similarity">
    <text evidence="3 16">Belongs to the CDP-alcohol phosphatidyltransferase class-I family.</text>
</comment>
<evidence type="ECO:0000256" key="2">
    <source>
        <dbReference type="ARBA" id="ARBA00005042"/>
    </source>
</evidence>
<dbReference type="PANTHER" id="PTHR14269">
    <property type="entry name" value="CDP-DIACYLGLYCEROL--GLYCEROL-3-PHOSPHATE 3-PHOSPHATIDYLTRANSFERASE-RELATED"/>
    <property type="match status" value="1"/>
</dbReference>
<dbReference type="Proteomes" id="UP000063234">
    <property type="component" value="Chromosome"/>
</dbReference>
<evidence type="ECO:0000256" key="13">
    <source>
        <dbReference type="ARBA" id="ARBA00023264"/>
    </source>
</evidence>
<dbReference type="GO" id="GO:0016020">
    <property type="term" value="C:membrane"/>
    <property type="evidence" value="ECO:0007669"/>
    <property type="project" value="UniProtKB-SubCell"/>
</dbReference>
<evidence type="ECO:0000256" key="17">
    <source>
        <dbReference type="SAM" id="Phobius"/>
    </source>
</evidence>
<dbReference type="InterPro" id="IPR043130">
    <property type="entry name" value="CDP-OH_PTrfase_TM_dom"/>
</dbReference>
<comment type="catalytic activity">
    <reaction evidence="14">
        <text>a CDP-1,2-diacyl-sn-glycerol + sn-glycerol 3-phosphate = a 1,2-diacyl-sn-glycero-3-phospho-(1'-sn-glycero-3'-phosphate) + CMP + H(+)</text>
        <dbReference type="Rhea" id="RHEA:12593"/>
        <dbReference type="ChEBI" id="CHEBI:15378"/>
        <dbReference type="ChEBI" id="CHEBI:57597"/>
        <dbReference type="ChEBI" id="CHEBI:58332"/>
        <dbReference type="ChEBI" id="CHEBI:60110"/>
        <dbReference type="ChEBI" id="CHEBI:60377"/>
        <dbReference type="EC" id="2.7.8.5"/>
    </reaction>
</comment>
<feature type="transmembrane region" description="Helical" evidence="17">
    <location>
        <begin position="152"/>
        <end position="169"/>
    </location>
</feature>
<evidence type="ECO:0000256" key="16">
    <source>
        <dbReference type="RuleBase" id="RU003750"/>
    </source>
</evidence>
<keyword evidence="10" id="KW-0443">Lipid metabolism</keyword>
<evidence type="ECO:0000256" key="4">
    <source>
        <dbReference type="ARBA" id="ARBA00013170"/>
    </source>
</evidence>
<keyword evidence="6" id="KW-0444">Lipid biosynthesis</keyword>
<reference evidence="19" key="1">
    <citation type="journal article" date="2018" name="Science">
        <title>A primordial and reversible TCA cycle in a facultatively chemolithoautotrophic thermophile.</title>
        <authorList>
            <person name="Nunoura T."/>
            <person name="Chikaraishi Y."/>
            <person name="Izaki R."/>
            <person name="Suwa T."/>
            <person name="Sato T."/>
            <person name="Harada T."/>
            <person name="Mori K."/>
            <person name="Kato Y."/>
            <person name="Miyazaki M."/>
            <person name="Shimamura S."/>
            <person name="Yanagawa K."/>
            <person name="Shuto A."/>
            <person name="Ohkouchi N."/>
            <person name="Fujita N."/>
            <person name="Takaki Y."/>
            <person name="Atomi H."/>
            <person name="Takai K."/>
        </authorList>
    </citation>
    <scope>NUCLEOTIDE SEQUENCE [LARGE SCALE GENOMIC DNA]</scope>
    <source>
        <strain evidence="19">DSM 17441 / JCM 13301 / NBRC 103674 / ABI70S6</strain>
    </source>
</reference>
<evidence type="ECO:0000256" key="14">
    <source>
        <dbReference type="ARBA" id="ARBA00048586"/>
    </source>
</evidence>
<feature type="transmembrane region" description="Helical" evidence="17">
    <location>
        <begin position="126"/>
        <end position="146"/>
    </location>
</feature>
<keyword evidence="8 17" id="KW-0812">Transmembrane</keyword>
<evidence type="ECO:0000256" key="10">
    <source>
        <dbReference type="ARBA" id="ARBA00023098"/>
    </source>
</evidence>
<evidence type="ECO:0000256" key="7">
    <source>
        <dbReference type="ARBA" id="ARBA00022679"/>
    </source>
</evidence>
<accession>A0A0S3QTW5</accession>
<dbReference type="GO" id="GO:0046474">
    <property type="term" value="P:glycerophospholipid biosynthetic process"/>
    <property type="evidence" value="ECO:0007669"/>
    <property type="project" value="TreeGrafter"/>
</dbReference>
<sequence length="177" mass="19272">MSSTEVKFRNLPNTITLLRILAAIPVVFLLELSGSWRFLGGVIFLVASLTDLVDGYLARSRGEVTDLGKLADPVADKILLLAGVMPLVEKGEIPAWLALVIFAREFAIMGLRSVVASKGKTVPADFGGKVKTVVYTFALVLLVFNYKKHGMLALYIGVIISLLSAVNYFRQNMGLLE</sequence>
<proteinExistence type="inferred from homology"/>
<evidence type="ECO:0000256" key="6">
    <source>
        <dbReference type="ARBA" id="ARBA00022516"/>
    </source>
</evidence>
<dbReference type="STRING" id="1298851.TST_0975"/>
<dbReference type="Gene3D" id="1.20.120.1760">
    <property type="match status" value="1"/>
</dbReference>
<feature type="transmembrane region" description="Helical" evidence="17">
    <location>
        <begin position="94"/>
        <end position="114"/>
    </location>
</feature>
<evidence type="ECO:0000256" key="5">
    <source>
        <dbReference type="ARBA" id="ARBA00014944"/>
    </source>
</evidence>
<dbReference type="Pfam" id="PF01066">
    <property type="entry name" value="CDP-OH_P_transf"/>
    <property type="match status" value="1"/>
</dbReference>
<name>A0A0S3QTW5_THET7</name>
<keyword evidence="11 17" id="KW-0472">Membrane</keyword>
<dbReference type="EC" id="2.7.8.5" evidence="4 15"/>
<feature type="transmembrane region" description="Helical" evidence="17">
    <location>
        <begin position="12"/>
        <end position="30"/>
    </location>
</feature>
<evidence type="ECO:0000313" key="19">
    <source>
        <dbReference type="Proteomes" id="UP000063234"/>
    </source>
</evidence>
<keyword evidence="19" id="KW-1185">Reference proteome</keyword>
<dbReference type="EMBL" id="AP013035">
    <property type="protein sequence ID" value="BAT71773.1"/>
    <property type="molecule type" value="Genomic_DNA"/>
</dbReference>
<comment type="subcellular location">
    <subcellularLocation>
        <location evidence="1">Membrane</location>
        <topology evidence="1">Multi-pass membrane protein</topology>
    </subcellularLocation>
</comment>
<evidence type="ECO:0000256" key="12">
    <source>
        <dbReference type="ARBA" id="ARBA00023209"/>
    </source>
</evidence>
<evidence type="ECO:0000256" key="11">
    <source>
        <dbReference type="ARBA" id="ARBA00023136"/>
    </source>
</evidence>
<dbReference type="KEGG" id="ttk:TST_0975"/>
<dbReference type="AlphaFoldDB" id="A0A0S3QTW5"/>
<keyword evidence="13" id="KW-1208">Phospholipid metabolism</keyword>
<dbReference type="PATRIC" id="fig|1298851.3.peg.1014"/>
<evidence type="ECO:0000256" key="3">
    <source>
        <dbReference type="ARBA" id="ARBA00010441"/>
    </source>
</evidence>
<evidence type="ECO:0000256" key="15">
    <source>
        <dbReference type="NCBIfam" id="TIGR00560"/>
    </source>
</evidence>
<keyword evidence="7 16" id="KW-0808">Transferase</keyword>
<dbReference type="InterPro" id="IPR000462">
    <property type="entry name" value="CDP-OH_P_trans"/>
</dbReference>
<dbReference type="InterPro" id="IPR050324">
    <property type="entry name" value="CDP-alcohol_PTase-I"/>
</dbReference>
<dbReference type="GO" id="GO:0008444">
    <property type="term" value="F:CDP-diacylglycerol-glycerol-3-phosphate 3-phosphatidyltransferase activity"/>
    <property type="evidence" value="ECO:0007669"/>
    <property type="project" value="UniProtKB-UniRule"/>
</dbReference>
<dbReference type="PIRSF" id="PIRSF000847">
    <property type="entry name" value="Phos_ph_gly_syn"/>
    <property type="match status" value="1"/>
</dbReference>
<dbReference type="InterPro" id="IPR048254">
    <property type="entry name" value="CDP_ALCOHOL_P_TRANSF_CS"/>
</dbReference>
<dbReference type="PROSITE" id="PS00379">
    <property type="entry name" value="CDP_ALCOHOL_P_TRANSF"/>
    <property type="match status" value="1"/>
</dbReference>
<dbReference type="NCBIfam" id="TIGR00560">
    <property type="entry name" value="pgsA"/>
    <property type="match status" value="1"/>
</dbReference>